<name>A0A174UCP3_9CLOT</name>
<organism evidence="1 2">
    <name type="scientific">Clostridium paraputrificum</name>
    <dbReference type="NCBI Taxonomy" id="29363"/>
    <lineage>
        <taxon>Bacteria</taxon>
        <taxon>Bacillati</taxon>
        <taxon>Bacillota</taxon>
        <taxon>Clostridia</taxon>
        <taxon>Eubacteriales</taxon>
        <taxon>Clostridiaceae</taxon>
        <taxon>Clostridium</taxon>
    </lineage>
</organism>
<dbReference type="Proteomes" id="UP000092714">
    <property type="component" value="Unassembled WGS sequence"/>
</dbReference>
<evidence type="ECO:0000313" key="2">
    <source>
        <dbReference type="Proteomes" id="UP000092714"/>
    </source>
</evidence>
<dbReference type="EMBL" id="MAPZ01000035">
    <property type="protein sequence ID" value="OBY09336.1"/>
    <property type="molecule type" value="Genomic_DNA"/>
</dbReference>
<proteinExistence type="predicted"/>
<keyword evidence="2" id="KW-1185">Reference proteome</keyword>
<protein>
    <submittedName>
        <fullName evidence="1">Uncharacterized protein</fullName>
    </submittedName>
</protein>
<dbReference type="OrthoDB" id="1680245at2"/>
<gene>
    <name evidence="1" type="ORF">CP373A1_16430</name>
</gene>
<accession>A0A174UCP3</accession>
<dbReference type="GeneID" id="42776603"/>
<dbReference type="eggNOG" id="ENOG5034AT1">
    <property type="taxonomic scope" value="Bacteria"/>
</dbReference>
<reference evidence="1 2" key="1">
    <citation type="submission" date="2016-06" db="EMBL/GenBank/DDBJ databases">
        <authorList>
            <person name="Kjaerup R.B."/>
            <person name="Dalgaard T.S."/>
            <person name="Juul-Madsen H.R."/>
        </authorList>
    </citation>
    <scope>NUCLEOTIDE SEQUENCE [LARGE SCALE GENOMIC DNA]</scope>
    <source>
        <strain evidence="1 2">373-A1</strain>
    </source>
</reference>
<sequence length="109" mass="12635">MGYDSLIRSHYEDLNNMSTMLRNYIEIYRLLISSTVDLHATSVIKKSEIKHALERIDDVGELIDDLLKTIKKCEGSYVKYCSLKNEVIVANTQKESILTEIHDDIDYHN</sequence>
<evidence type="ECO:0000313" key="1">
    <source>
        <dbReference type="EMBL" id="OBY09336.1"/>
    </source>
</evidence>
<comment type="caution">
    <text evidence="1">The sequence shown here is derived from an EMBL/GenBank/DDBJ whole genome shotgun (WGS) entry which is preliminary data.</text>
</comment>
<dbReference type="RefSeq" id="WP_027098773.1">
    <property type="nucleotide sequence ID" value="NZ_CABHIH010000001.1"/>
</dbReference>
<dbReference type="AlphaFoldDB" id="A0A174UCP3"/>